<organism evidence="3">
    <name type="scientific">Stegastes partitus</name>
    <name type="common">bicolor damselfish</name>
    <dbReference type="NCBI Taxonomy" id="144197"/>
    <lineage>
        <taxon>Eukaryota</taxon>
        <taxon>Metazoa</taxon>
        <taxon>Chordata</taxon>
        <taxon>Craniata</taxon>
        <taxon>Vertebrata</taxon>
        <taxon>Euteleostomi</taxon>
        <taxon>Actinopterygii</taxon>
        <taxon>Neopterygii</taxon>
        <taxon>Teleostei</taxon>
        <taxon>Neoteleostei</taxon>
        <taxon>Acanthomorphata</taxon>
        <taxon>Ovalentaria</taxon>
        <taxon>Pomacentridae</taxon>
        <taxon>Stegastes</taxon>
    </lineage>
</organism>
<name>A0A3B5A4H6_9TELE</name>
<evidence type="ECO:0000259" key="2">
    <source>
        <dbReference type="PROSITE" id="PS50994"/>
    </source>
</evidence>
<dbReference type="InterPro" id="IPR036397">
    <property type="entry name" value="RNaseH_sf"/>
</dbReference>
<dbReference type="InterPro" id="IPR001584">
    <property type="entry name" value="Integrase_cat-core"/>
</dbReference>
<reference evidence="3" key="1">
    <citation type="submission" date="2023-09" db="UniProtKB">
        <authorList>
            <consortium name="Ensembl"/>
        </authorList>
    </citation>
    <scope>IDENTIFICATION</scope>
</reference>
<dbReference type="InterPro" id="IPR041588">
    <property type="entry name" value="Integrase_H2C2"/>
</dbReference>
<dbReference type="Gene3D" id="1.10.340.70">
    <property type="match status" value="1"/>
</dbReference>
<dbReference type="Pfam" id="PF00665">
    <property type="entry name" value="rve"/>
    <property type="match status" value="1"/>
</dbReference>
<dbReference type="SUPFAM" id="SSF53098">
    <property type="entry name" value="Ribonuclease H-like"/>
    <property type="match status" value="1"/>
</dbReference>
<evidence type="ECO:0000313" key="3">
    <source>
        <dbReference type="Ensembl" id="ENSSPAP00000015605.1"/>
    </source>
</evidence>
<dbReference type="Gene3D" id="3.30.420.10">
    <property type="entry name" value="Ribonuclease H-like superfamily/Ribonuclease H"/>
    <property type="match status" value="1"/>
</dbReference>
<feature type="domain" description="Integrase catalytic" evidence="2">
    <location>
        <begin position="140"/>
        <end position="299"/>
    </location>
</feature>
<accession>A0A3B5A4H6</accession>
<dbReference type="FunFam" id="1.10.340.70:FF:000001">
    <property type="entry name" value="Retrovirus-related Pol polyprotein from transposon gypsy-like Protein"/>
    <property type="match status" value="1"/>
</dbReference>
<dbReference type="FunFam" id="3.30.420.10:FF:000032">
    <property type="entry name" value="Retrovirus-related Pol polyprotein from transposon 297-like Protein"/>
    <property type="match status" value="1"/>
</dbReference>
<dbReference type="GeneTree" id="ENSGT01000000214408"/>
<dbReference type="InterPro" id="IPR050951">
    <property type="entry name" value="Retrovirus_Pol_polyprotein"/>
</dbReference>
<dbReference type="GO" id="GO:0003676">
    <property type="term" value="F:nucleic acid binding"/>
    <property type="evidence" value="ECO:0007669"/>
    <property type="project" value="InterPro"/>
</dbReference>
<proteinExistence type="predicted"/>
<dbReference type="AlphaFoldDB" id="A0A3B5A4H6"/>
<dbReference type="Ensembl" id="ENSSPAT00000015856.1">
    <property type="protein sequence ID" value="ENSSPAP00000015605.1"/>
    <property type="gene ID" value="ENSSPAG00000011771.1"/>
</dbReference>
<sequence>MDLLQNTLSSQGNDIVAKQLSDSILSEIYEWVQHYKHPYLRHVKRRTQRKLWWKFSKLALYNDMLCRQAHTAPGQPVVYQVLIPSSLITETMNILHGNPCSGHYSAEGTFKKALTMCYWPSMRTDIDNFCDMCHTCEAYRKPVPQHRFVCTDITELPVTSCGHRYVLFVQDHFTKYVNAFPMSDQKAATVAQLPCERYIPEHGIPEELFSDQGRQYESDIIHTICQRLNIKKKRTTPYHPRGNGMVERFNRTLKEQLAKLIHQSGGEWDHYLPAVVLSFNSTPHSSTGYSPYFLAHGREPRVPANVDLSTPTVPQSPQDYGSELGKWLDTVFQAVCSHREEQRLKREYYFNKHVKFNPYHSGDLVWMDDPTTQRKKLDPN</sequence>
<dbReference type="PANTHER" id="PTHR37984">
    <property type="entry name" value="PROTEIN CBG26694"/>
    <property type="match status" value="1"/>
</dbReference>
<dbReference type="PROSITE" id="PS50994">
    <property type="entry name" value="INTEGRASE"/>
    <property type="match status" value="1"/>
</dbReference>
<evidence type="ECO:0000256" key="1">
    <source>
        <dbReference type="ARBA" id="ARBA00039658"/>
    </source>
</evidence>
<dbReference type="PANTHER" id="PTHR37984:SF15">
    <property type="entry name" value="INTEGRASE CATALYTIC DOMAIN-CONTAINING PROTEIN"/>
    <property type="match status" value="1"/>
</dbReference>
<dbReference type="InterPro" id="IPR012337">
    <property type="entry name" value="RNaseH-like_sf"/>
</dbReference>
<dbReference type="STRING" id="144197.ENSSPAP00000015605"/>
<protein>
    <recommendedName>
        <fullName evidence="1">Gypsy retrotransposon integrase-like protein 1</fullName>
    </recommendedName>
</protein>
<dbReference type="Pfam" id="PF17921">
    <property type="entry name" value="Integrase_H2C2"/>
    <property type="match status" value="1"/>
</dbReference>
<dbReference type="GO" id="GO:0015074">
    <property type="term" value="P:DNA integration"/>
    <property type="evidence" value="ECO:0007669"/>
    <property type="project" value="InterPro"/>
</dbReference>